<keyword evidence="4" id="KW-0653">Protein transport</keyword>
<comment type="caution">
    <text evidence="12">The sequence shown here is derived from an EMBL/GenBank/DDBJ whole genome shotgun (WGS) entry which is preliminary data.</text>
</comment>
<evidence type="ECO:0000256" key="7">
    <source>
        <dbReference type="ARBA" id="ARBA00023136"/>
    </source>
</evidence>
<dbReference type="InParanoid" id="A0A1E5R4V8"/>
<evidence type="ECO:0000259" key="11">
    <source>
        <dbReference type="PROSITE" id="PS50192"/>
    </source>
</evidence>
<evidence type="ECO:0000256" key="9">
    <source>
        <dbReference type="SAM" id="MobiDB-lite"/>
    </source>
</evidence>
<reference evidence="13" key="1">
    <citation type="journal article" date="2016" name="Genome Announc.">
        <title>Genome sequences of three species of Hanseniaspora isolated from spontaneous wine fermentations.</title>
        <authorList>
            <person name="Sternes P.R."/>
            <person name="Lee D."/>
            <person name="Kutyna D.R."/>
            <person name="Borneman A.R."/>
        </authorList>
    </citation>
    <scope>NUCLEOTIDE SEQUENCE [LARGE SCALE GENOMIC DNA]</scope>
    <source>
        <strain evidence="13">AWRI3579</strain>
    </source>
</reference>
<dbReference type="EMBL" id="LPNM01000010">
    <property type="protein sequence ID" value="OEJ81924.1"/>
    <property type="molecule type" value="Genomic_DNA"/>
</dbReference>
<dbReference type="STRING" id="56408.A0A1E5R4V8"/>
<gene>
    <name evidence="12" type="ORF">AWRI3579_g3694</name>
</gene>
<feature type="compositionally biased region" description="Low complexity" evidence="9">
    <location>
        <begin position="7"/>
        <end position="35"/>
    </location>
</feature>
<evidence type="ECO:0000256" key="3">
    <source>
        <dbReference type="ARBA" id="ARBA00022692"/>
    </source>
</evidence>
<dbReference type="Proteomes" id="UP000095728">
    <property type="component" value="Unassembled WGS sequence"/>
</dbReference>
<protein>
    <submittedName>
        <fullName evidence="12">Protein transport protein BET1</fullName>
    </submittedName>
</protein>
<evidence type="ECO:0000256" key="6">
    <source>
        <dbReference type="ARBA" id="ARBA00023034"/>
    </source>
</evidence>
<evidence type="ECO:0000256" key="5">
    <source>
        <dbReference type="ARBA" id="ARBA00022989"/>
    </source>
</evidence>
<feature type="domain" description="T-SNARE coiled-coil homology" evidence="11">
    <location>
        <begin position="39"/>
        <end position="101"/>
    </location>
</feature>
<keyword evidence="5 10" id="KW-1133">Transmembrane helix</keyword>
<evidence type="ECO:0000313" key="12">
    <source>
        <dbReference type="EMBL" id="OEJ81924.1"/>
    </source>
</evidence>
<keyword evidence="2" id="KW-0813">Transport</keyword>
<dbReference type="PROSITE" id="PS50192">
    <property type="entry name" value="T_SNARE"/>
    <property type="match status" value="1"/>
</dbReference>
<dbReference type="CDD" id="cd15853">
    <property type="entry name" value="SNARE_Bet1"/>
    <property type="match status" value="1"/>
</dbReference>
<dbReference type="PANTHER" id="PTHR12791">
    <property type="entry name" value="GOLGI SNARE BET1-RELATED"/>
    <property type="match status" value="1"/>
</dbReference>
<evidence type="ECO:0000313" key="13">
    <source>
        <dbReference type="Proteomes" id="UP000095728"/>
    </source>
</evidence>
<keyword evidence="13" id="KW-1185">Reference proteome</keyword>
<keyword evidence="6" id="KW-0333">Golgi apparatus</keyword>
<evidence type="ECO:0000256" key="8">
    <source>
        <dbReference type="ARBA" id="ARBA00046280"/>
    </source>
</evidence>
<proteinExistence type="predicted"/>
<dbReference type="SMART" id="SM00397">
    <property type="entry name" value="t_SNARE"/>
    <property type="match status" value="1"/>
</dbReference>
<accession>A0A1E5R4V8</accession>
<sequence>MSQRLYNNSSSSSSSSSSSNLKNAGNNSKGLDYNGSMLSQLESQSEEQMSIMGTKVKQLKNLTTKMGDEIRSSNSTVSQLGETFEGTSLKLKKTFNKMMIMASKSRIPLRTWFLIFVVIGFLFFYVWVT</sequence>
<keyword evidence="3 10" id="KW-0812">Transmembrane</keyword>
<dbReference type="InterPro" id="IPR039899">
    <property type="entry name" value="BET1_SNARE"/>
</dbReference>
<evidence type="ECO:0000256" key="2">
    <source>
        <dbReference type="ARBA" id="ARBA00022448"/>
    </source>
</evidence>
<dbReference type="GO" id="GO:0015031">
    <property type="term" value="P:protein transport"/>
    <property type="evidence" value="ECO:0007669"/>
    <property type="project" value="UniProtKB-KW"/>
</dbReference>
<dbReference type="Gene3D" id="1.20.5.110">
    <property type="match status" value="1"/>
</dbReference>
<feature type="region of interest" description="Disordered" evidence="9">
    <location>
        <begin position="1"/>
        <end position="35"/>
    </location>
</feature>
<dbReference type="FunCoup" id="A0A1E5R4V8">
    <property type="interactions" value="255"/>
</dbReference>
<name>A0A1E5R4V8_9ASCO</name>
<organism evidence="12 13">
    <name type="scientific">Hanseniaspora osmophila</name>
    <dbReference type="NCBI Taxonomy" id="56408"/>
    <lineage>
        <taxon>Eukaryota</taxon>
        <taxon>Fungi</taxon>
        <taxon>Dikarya</taxon>
        <taxon>Ascomycota</taxon>
        <taxon>Saccharomycotina</taxon>
        <taxon>Saccharomycetes</taxon>
        <taxon>Saccharomycodales</taxon>
        <taxon>Saccharomycodaceae</taxon>
        <taxon>Hanseniaspora</taxon>
    </lineage>
</organism>
<evidence type="ECO:0000256" key="10">
    <source>
        <dbReference type="SAM" id="Phobius"/>
    </source>
</evidence>
<dbReference type="AlphaFoldDB" id="A0A1E5R4V8"/>
<evidence type="ECO:0000256" key="1">
    <source>
        <dbReference type="ARBA" id="ARBA00004394"/>
    </source>
</evidence>
<dbReference type="SUPFAM" id="SSF58038">
    <property type="entry name" value="SNARE fusion complex"/>
    <property type="match status" value="1"/>
</dbReference>
<dbReference type="OrthoDB" id="261831at2759"/>
<dbReference type="GO" id="GO:0000139">
    <property type="term" value="C:Golgi membrane"/>
    <property type="evidence" value="ECO:0007669"/>
    <property type="project" value="UniProtKB-SubCell"/>
</dbReference>
<evidence type="ECO:0000256" key="4">
    <source>
        <dbReference type="ARBA" id="ARBA00022927"/>
    </source>
</evidence>
<keyword evidence="7 10" id="KW-0472">Membrane</keyword>
<feature type="transmembrane region" description="Helical" evidence="10">
    <location>
        <begin position="107"/>
        <end position="128"/>
    </location>
</feature>
<comment type="subcellular location">
    <subcellularLocation>
        <location evidence="8">Endomembrane system</location>
        <topology evidence="8">Single-pass type IV membrane protein</topology>
    </subcellularLocation>
    <subcellularLocation>
        <location evidence="1">Golgi apparatus membrane</location>
    </subcellularLocation>
</comment>
<dbReference type="InterPro" id="IPR000727">
    <property type="entry name" value="T_SNARE_dom"/>
</dbReference>